<dbReference type="InterPro" id="IPR041854">
    <property type="entry name" value="BFD-like_2Fe2S-bd_dom_sf"/>
</dbReference>
<evidence type="ECO:0000313" key="11">
    <source>
        <dbReference type="Proteomes" id="UP000000844"/>
    </source>
</evidence>
<evidence type="ECO:0000256" key="8">
    <source>
        <dbReference type="ARBA" id="ARBA00046332"/>
    </source>
</evidence>
<comment type="similarity">
    <text evidence="8">Belongs to the Bfd family.</text>
</comment>
<dbReference type="GO" id="GO:0046872">
    <property type="term" value="F:metal ion binding"/>
    <property type="evidence" value="ECO:0007669"/>
    <property type="project" value="UniProtKB-KW"/>
</dbReference>
<feature type="domain" description="BFD-like [2Fe-2S]-binding" evidence="9">
    <location>
        <begin position="23"/>
        <end position="71"/>
    </location>
</feature>
<evidence type="ECO:0000256" key="6">
    <source>
        <dbReference type="ARBA" id="ARBA00023014"/>
    </source>
</evidence>
<dbReference type="STRING" id="446470.Snas_5033"/>
<dbReference type="AlphaFoldDB" id="D3Q9X4"/>
<dbReference type="HOGENOM" id="CLU_2453177_0_0_11"/>
<dbReference type="GO" id="GO:0051537">
    <property type="term" value="F:2 iron, 2 sulfur cluster binding"/>
    <property type="evidence" value="ECO:0007669"/>
    <property type="project" value="UniProtKB-KW"/>
</dbReference>
<dbReference type="PANTHER" id="PTHR37424">
    <property type="entry name" value="BACTERIOFERRITIN-ASSOCIATED FERREDOXIN"/>
    <property type="match status" value="1"/>
</dbReference>
<keyword evidence="1" id="KW-0813">Transport</keyword>
<dbReference type="eggNOG" id="COG1251">
    <property type="taxonomic scope" value="Bacteria"/>
</dbReference>
<reference evidence="10 11" key="1">
    <citation type="journal article" date="2009" name="Stand. Genomic Sci.">
        <title>Complete genome sequence of Stackebrandtia nassauensis type strain (LLR-40K-21).</title>
        <authorList>
            <person name="Munk C."/>
            <person name="Lapidus A."/>
            <person name="Copeland A."/>
            <person name="Jando M."/>
            <person name="Mayilraj S."/>
            <person name="Glavina Del Rio T."/>
            <person name="Nolan M."/>
            <person name="Chen F."/>
            <person name="Lucas S."/>
            <person name="Tice H."/>
            <person name="Cheng J.F."/>
            <person name="Han C."/>
            <person name="Detter J.C."/>
            <person name="Bruce D."/>
            <person name="Goodwin L."/>
            <person name="Chain P."/>
            <person name="Pitluck S."/>
            <person name="Goker M."/>
            <person name="Ovchinikova G."/>
            <person name="Pati A."/>
            <person name="Ivanova N."/>
            <person name="Mavromatis K."/>
            <person name="Chen A."/>
            <person name="Palaniappan K."/>
            <person name="Land M."/>
            <person name="Hauser L."/>
            <person name="Chang Y.J."/>
            <person name="Jeffries C.D."/>
            <person name="Bristow J."/>
            <person name="Eisen J.A."/>
            <person name="Markowitz V."/>
            <person name="Hugenholtz P."/>
            <person name="Kyrpides N.C."/>
            <person name="Klenk H.P."/>
        </authorList>
    </citation>
    <scope>NUCLEOTIDE SEQUENCE [LARGE SCALE GENOMIC DNA]</scope>
    <source>
        <strain evidence="11">DSM 44728 / CIP 108903 / NRRL B-16338 / NBRC 102104 / LLR-40K-21</strain>
    </source>
</reference>
<evidence type="ECO:0000256" key="3">
    <source>
        <dbReference type="ARBA" id="ARBA00022723"/>
    </source>
</evidence>
<gene>
    <name evidence="10" type="ordered locus">Snas_5033</name>
</gene>
<dbReference type="Gene3D" id="1.10.10.1100">
    <property type="entry name" value="BFD-like [2Fe-2S]-binding domain"/>
    <property type="match status" value="1"/>
</dbReference>
<evidence type="ECO:0000256" key="5">
    <source>
        <dbReference type="ARBA" id="ARBA00023004"/>
    </source>
</evidence>
<evidence type="ECO:0000256" key="1">
    <source>
        <dbReference type="ARBA" id="ARBA00022448"/>
    </source>
</evidence>
<keyword evidence="2" id="KW-0001">2Fe-2S</keyword>
<evidence type="ECO:0000259" key="9">
    <source>
        <dbReference type="Pfam" id="PF04324"/>
    </source>
</evidence>
<dbReference type="Proteomes" id="UP000000844">
    <property type="component" value="Chromosome"/>
</dbReference>
<accession>D3Q9X4</accession>
<dbReference type="InterPro" id="IPR007419">
    <property type="entry name" value="BFD-like_2Fe2S-bd_dom"/>
</dbReference>
<sequence length="89" mass="9303">MLGEAYLKPRPEEPASVEVPPVYVCICHGVHEREVRGCIKAGARTEDAVGDACQAGTGCGTCLDRIADLLEAEYGAPATAASLAKPDLF</sequence>
<keyword evidence="11" id="KW-1185">Reference proteome</keyword>
<proteinExistence type="inferred from homology"/>
<keyword evidence="3" id="KW-0479">Metal-binding</keyword>
<dbReference type="EMBL" id="CP001778">
    <property type="protein sequence ID" value="ADD44670.1"/>
    <property type="molecule type" value="Genomic_DNA"/>
</dbReference>
<keyword evidence="4" id="KW-0249">Electron transport</keyword>
<organism evidence="10 11">
    <name type="scientific">Stackebrandtia nassauensis (strain DSM 44728 / CIP 108903 / NRRL B-16338 / NBRC 102104 / LLR-40K-21)</name>
    <dbReference type="NCBI Taxonomy" id="446470"/>
    <lineage>
        <taxon>Bacteria</taxon>
        <taxon>Bacillati</taxon>
        <taxon>Actinomycetota</taxon>
        <taxon>Actinomycetes</taxon>
        <taxon>Glycomycetales</taxon>
        <taxon>Glycomycetaceae</taxon>
        <taxon>Stackebrandtia</taxon>
    </lineage>
</organism>
<evidence type="ECO:0000313" key="10">
    <source>
        <dbReference type="EMBL" id="ADD44670.1"/>
    </source>
</evidence>
<name>D3Q9X4_STANL</name>
<keyword evidence="5" id="KW-0408">Iron</keyword>
<dbReference type="InterPro" id="IPR052371">
    <property type="entry name" value="BFD-associated_ferredoxin"/>
</dbReference>
<dbReference type="Pfam" id="PF04324">
    <property type="entry name" value="Fer2_BFD"/>
    <property type="match status" value="1"/>
</dbReference>
<evidence type="ECO:0000256" key="4">
    <source>
        <dbReference type="ARBA" id="ARBA00022982"/>
    </source>
</evidence>
<dbReference type="KEGG" id="sna:Snas_5033"/>
<keyword evidence="6" id="KW-0411">Iron-sulfur</keyword>
<protein>
    <recommendedName>
        <fullName evidence="7">Bacterioferritin-associated ferredoxin</fullName>
    </recommendedName>
</protein>
<dbReference type="PANTHER" id="PTHR37424:SF1">
    <property type="entry name" value="BACTERIOFERRITIN-ASSOCIATED FERREDOXIN"/>
    <property type="match status" value="1"/>
</dbReference>
<evidence type="ECO:0000256" key="7">
    <source>
        <dbReference type="ARBA" id="ARBA00039386"/>
    </source>
</evidence>
<evidence type="ECO:0000256" key="2">
    <source>
        <dbReference type="ARBA" id="ARBA00022714"/>
    </source>
</evidence>